<keyword evidence="3" id="KW-1185">Reference proteome</keyword>
<dbReference type="Proteomes" id="UP000770717">
    <property type="component" value="Unassembled WGS sequence"/>
</dbReference>
<reference evidence="2" key="1">
    <citation type="thesis" date="2020" institute="ProQuest LLC" country="789 East Eisenhower Parkway, Ann Arbor, MI, USA">
        <title>Comparative Genomics and Chromosome Evolution.</title>
        <authorList>
            <person name="Mudd A.B."/>
        </authorList>
    </citation>
    <scope>NUCLEOTIDE SEQUENCE</scope>
    <source>
        <strain evidence="2">HN-11 Male</strain>
        <tissue evidence="2">Kidney and liver</tissue>
    </source>
</reference>
<dbReference type="OrthoDB" id="9949622at2759"/>
<name>A0A8J6F7V7_ELECQ</name>
<feature type="domain" description="Interleukin-17 receptor C/E N-terminal" evidence="1">
    <location>
        <begin position="124"/>
        <end position="218"/>
    </location>
</feature>
<comment type="caution">
    <text evidence="2">The sequence shown here is derived from an EMBL/GenBank/DDBJ whole genome shotgun (WGS) entry which is preliminary data.</text>
</comment>
<organism evidence="2 3">
    <name type="scientific">Eleutherodactylus coqui</name>
    <name type="common">Puerto Rican coqui</name>
    <dbReference type="NCBI Taxonomy" id="57060"/>
    <lineage>
        <taxon>Eukaryota</taxon>
        <taxon>Metazoa</taxon>
        <taxon>Chordata</taxon>
        <taxon>Craniata</taxon>
        <taxon>Vertebrata</taxon>
        <taxon>Euteleostomi</taxon>
        <taxon>Amphibia</taxon>
        <taxon>Batrachia</taxon>
        <taxon>Anura</taxon>
        <taxon>Neobatrachia</taxon>
        <taxon>Hyloidea</taxon>
        <taxon>Eleutherodactylidae</taxon>
        <taxon>Eleutherodactylinae</taxon>
        <taxon>Eleutherodactylus</taxon>
        <taxon>Eleutherodactylus</taxon>
    </lineage>
</organism>
<proteinExistence type="predicted"/>
<evidence type="ECO:0000313" key="3">
    <source>
        <dbReference type="Proteomes" id="UP000770717"/>
    </source>
</evidence>
<dbReference type="InterPro" id="IPR027841">
    <property type="entry name" value="IL-17_rcpt_C/E_N"/>
</dbReference>
<dbReference type="EMBL" id="WNTK01000005">
    <property type="protein sequence ID" value="KAG9483503.1"/>
    <property type="molecule type" value="Genomic_DNA"/>
</dbReference>
<dbReference type="AlphaFoldDB" id="A0A8J6F7V7"/>
<evidence type="ECO:0000313" key="2">
    <source>
        <dbReference type="EMBL" id="KAG9483503.1"/>
    </source>
</evidence>
<evidence type="ECO:0000259" key="1">
    <source>
        <dbReference type="Pfam" id="PF15037"/>
    </source>
</evidence>
<protein>
    <recommendedName>
        <fullName evidence="1">Interleukin-17 receptor C/E N-terminal domain-containing protein</fullName>
    </recommendedName>
</protein>
<dbReference type="Pfam" id="PF15037">
    <property type="entry name" value="IL17_R_N"/>
    <property type="match status" value="1"/>
</dbReference>
<sequence length="234" mass="26152">MRLETLPSDAQDITCTGDLQCNSSDAFCIFGDLEKAEFPVLVPTDIRAKTVKRCDPTGCRLRVQVTMDMSVMFISDLSDEIGSDSSLCANLFILREVPSSHLCSFVRVSLPPSSIPRRTGASNSIKVGTIVYNSINARPGNEWYITSYTHPRYNEELNVHHKLPGCTELDPKEKILECEAPSLEVFYNSSNVSVRVVNGTSARNTTLRVFYKARHKRNDRTHFLVSIGVKYGII</sequence>
<accession>A0A8J6F7V7</accession>
<gene>
    <name evidence="2" type="ORF">GDO78_009428</name>
</gene>